<evidence type="ECO:0000313" key="2">
    <source>
        <dbReference type="Proteomes" id="UP000767238"/>
    </source>
</evidence>
<organism evidence="1 2">
    <name type="scientific">Aureobasidium melanogenum</name>
    <name type="common">Aureobasidium pullulans var. melanogenum</name>
    <dbReference type="NCBI Taxonomy" id="46634"/>
    <lineage>
        <taxon>Eukaryota</taxon>
        <taxon>Fungi</taxon>
        <taxon>Dikarya</taxon>
        <taxon>Ascomycota</taxon>
        <taxon>Pezizomycotina</taxon>
        <taxon>Dothideomycetes</taxon>
        <taxon>Dothideomycetidae</taxon>
        <taxon>Dothideales</taxon>
        <taxon>Saccotheciaceae</taxon>
        <taxon>Aureobasidium</taxon>
    </lineage>
</organism>
<comment type="caution">
    <text evidence="1">The sequence shown here is derived from an EMBL/GenBank/DDBJ whole genome shotgun (WGS) entry which is preliminary data.</text>
</comment>
<proteinExistence type="predicted"/>
<reference evidence="1" key="1">
    <citation type="journal article" date="2021" name="J Fungi (Basel)">
        <title>Virulence traits and population genomics of the black yeast Aureobasidium melanogenum.</title>
        <authorList>
            <person name="Cernosa A."/>
            <person name="Sun X."/>
            <person name="Gostincar C."/>
            <person name="Fang C."/>
            <person name="Gunde-Cimerman N."/>
            <person name="Song Z."/>
        </authorList>
    </citation>
    <scope>NUCLEOTIDE SEQUENCE</scope>
    <source>
        <strain evidence="1">EXF-8016</strain>
    </source>
</reference>
<sequence length="133" mass="14698">MAFFVSFHRTRLRWSLLRRKTSKIFFGDVVVGVGPLNELRSAGFFGTSVLVILHDRSFSSALGLCNLACGFQSTPVGLGGHLRNLLRRTTSFFFEYSVMTAGCCGNRPSGMSWRMSTLLAAVRVRGARGRSRS</sequence>
<accession>A0A9P8GPZ0</accession>
<dbReference type="AlphaFoldDB" id="A0A9P8GPZ0"/>
<protein>
    <submittedName>
        <fullName evidence="1">Uncharacterized protein</fullName>
    </submittedName>
</protein>
<name>A0A9P8GPZ0_AURME</name>
<gene>
    <name evidence="1" type="ORF">KCV03_g154</name>
</gene>
<dbReference type="Proteomes" id="UP000767238">
    <property type="component" value="Unassembled WGS sequence"/>
</dbReference>
<reference evidence="1" key="2">
    <citation type="submission" date="2021-08" db="EMBL/GenBank/DDBJ databases">
        <authorList>
            <person name="Gostincar C."/>
            <person name="Sun X."/>
            <person name="Song Z."/>
            <person name="Gunde-Cimerman N."/>
        </authorList>
    </citation>
    <scope>NUCLEOTIDE SEQUENCE</scope>
    <source>
        <strain evidence="1">EXF-8016</strain>
    </source>
</reference>
<evidence type="ECO:0000313" key="1">
    <source>
        <dbReference type="EMBL" id="KAH0237932.1"/>
    </source>
</evidence>
<feature type="non-terminal residue" evidence="1">
    <location>
        <position position="133"/>
    </location>
</feature>
<dbReference type="EMBL" id="JAHFYH010000001">
    <property type="protein sequence ID" value="KAH0237932.1"/>
    <property type="molecule type" value="Genomic_DNA"/>
</dbReference>